<protein>
    <submittedName>
        <fullName evidence="1">Uncharacterized protein</fullName>
    </submittedName>
</protein>
<evidence type="ECO:0000313" key="1">
    <source>
        <dbReference type="EMBL" id="PON97071.1"/>
    </source>
</evidence>
<dbReference type="AlphaFoldDB" id="A0A2P5FH08"/>
<sequence>MSAFSRVGRFDSAESNLRPLVTVPFSATIARLVSPSNSRALSMLLLSLVYTWYGLDLEEIKELAMKDMNSVFVLNFC</sequence>
<reference evidence="2" key="1">
    <citation type="submission" date="2016-06" db="EMBL/GenBank/DDBJ databases">
        <title>Parallel loss of symbiosis genes in relatives of nitrogen-fixing non-legume Parasponia.</title>
        <authorList>
            <person name="Van Velzen R."/>
            <person name="Holmer R."/>
            <person name="Bu F."/>
            <person name="Rutten L."/>
            <person name="Van Zeijl A."/>
            <person name="Liu W."/>
            <person name="Santuari L."/>
            <person name="Cao Q."/>
            <person name="Sharma T."/>
            <person name="Shen D."/>
            <person name="Roswanjaya Y."/>
            <person name="Wardhani T."/>
            <person name="Kalhor M.S."/>
            <person name="Jansen J."/>
            <person name="Van den Hoogen J."/>
            <person name="Gungor B."/>
            <person name="Hartog M."/>
            <person name="Hontelez J."/>
            <person name="Verver J."/>
            <person name="Yang W.-C."/>
            <person name="Schijlen E."/>
            <person name="Repin R."/>
            <person name="Schilthuizen M."/>
            <person name="Schranz E."/>
            <person name="Heidstra R."/>
            <person name="Miyata K."/>
            <person name="Fedorova E."/>
            <person name="Kohlen W."/>
            <person name="Bisseling T."/>
            <person name="Smit S."/>
            <person name="Geurts R."/>
        </authorList>
    </citation>
    <scope>NUCLEOTIDE SEQUENCE [LARGE SCALE GENOMIC DNA]</scope>
    <source>
        <strain evidence="2">cv. RG33-2</strain>
    </source>
</reference>
<proteinExistence type="predicted"/>
<accession>A0A2P5FH08</accession>
<dbReference type="OrthoDB" id="10443577at2759"/>
<keyword evidence="2" id="KW-1185">Reference proteome</keyword>
<evidence type="ECO:0000313" key="2">
    <source>
        <dbReference type="Proteomes" id="UP000237000"/>
    </source>
</evidence>
<dbReference type="Proteomes" id="UP000237000">
    <property type="component" value="Unassembled WGS sequence"/>
</dbReference>
<comment type="caution">
    <text evidence="1">The sequence shown here is derived from an EMBL/GenBank/DDBJ whole genome shotgun (WGS) entry which is preliminary data.</text>
</comment>
<dbReference type="InParanoid" id="A0A2P5FH08"/>
<organism evidence="1 2">
    <name type="scientific">Trema orientale</name>
    <name type="common">Charcoal tree</name>
    <name type="synonym">Celtis orientalis</name>
    <dbReference type="NCBI Taxonomy" id="63057"/>
    <lineage>
        <taxon>Eukaryota</taxon>
        <taxon>Viridiplantae</taxon>
        <taxon>Streptophyta</taxon>
        <taxon>Embryophyta</taxon>
        <taxon>Tracheophyta</taxon>
        <taxon>Spermatophyta</taxon>
        <taxon>Magnoliopsida</taxon>
        <taxon>eudicotyledons</taxon>
        <taxon>Gunneridae</taxon>
        <taxon>Pentapetalae</taxon>
        <taxon>rosids</taxon>
        <taxon>fabids</taxon>
        <taxon>Rosales</taxon>
        <taxon>Cannabaceae</taxon>
        <taxon>Trema</taxon>
    </lineage>
</organism>
<name>A0A2P5FH08_TREOI</name>
<gene>
    <name evidence="1" type="ORF">TorRG33x02_071210</name>
</gene>
<dbReference type="EMBL" id="JXTC01000034">
    <property type="protein sequence ID" value="PON97071.1"/>
    <property type="molecule type" value="Genomic_DNA"/>
</dbReference>